<dbReference type="InterPro" id="IPR009465">
    <property type="entry name" value="Spondin_N"/>
</dbReference>
<dbReference type="PANTHER" id="PTHR38340:SF1">
    <property type="entry name" value="S-LAYER PROTEIN"/>
    <property type="match status" value="1"/>
</dbReference>
<dbReference type="InterPro" id="IPR011049">
    <property type="entry name" value="Serralysin-like_metalloprot_C"/>
</dbReference>
<keyword evidence="2" id="KW-0964">Secreted</keyword>
<gene>
    <name evidence="4" type="ORF">GE300_09385</name>
</gene>
<protein>
    <recommendedName>
        <fullName evidence="3">Spondin domain-containing protein</fullName>
    </recommendedName>
</protein>
<comment type="caution">
    <text evidence="4">The sequence shown here is derived from an EMBL/GenBank/DDBJ whole genome shotgun (WGS) entry which is preliminary data.</text>
</comment>
<dbReference type="InterPro" id="IPR001343">
    <property type="entry name" value="Hemolysn_Ca-bd"/>
</dbReference>
<keyword evidence="5" id="KW-1185">Reference proteome</keyword>
<evidence type="ECO:0000313" key="5">
    <source>
        <dbReference type="Proteomes" id="UP000474957"/>
    </source>
</evidence>
<dbReference type="RefSeq" id="WP_154446301.1">
    <property type="nucleotide sequence ID" value="NZ_WIND01000005.1"/>
</dbReference>
<dbReference type="Gene3D" id="2.150.10.10">
    <property type="entry name" value="Serralysin-like metalloprotease, C-terminal"/>
    <property type="match status" value="2"/>
</dbReference>
<dbReference type="GO" id="GO:0005509">
    <property type="term" value="F:calcium ion binding"/>
    <property type="evidence" value="ECO:0007669"/>
    <property type="project" value="InterPro"/>
</dbReference>
<dbReference type="NCBIfam" id="NF038123">
    <property type="entry name" value="NF038123_dom"/>
    <property type="match status" value="1"/>
</dbReference>
<evidence type="ECO:0000259" key="3">
    <source>
        <dbReference type="Pfam" id="PF06468"/>
    </source>
</evidence>
<reference evidence="4 5" key="1">
    <citation type="submission" date="2019-10" db="EMBL/GenBank/DDBJ databases">
        <title>Cognatihalovulum marinum gen. nov. sp. nov., a new member of the family Rhodobacteraceae isolated from deep seawater of the Northwest Indian Ocean.</title>
        <authorList>
            <person name="Ruan C."/>
            <person name="Wang J."/>
            <person name="Zheng X."/>
            <person name="Song L."/>
            <person name="Zhu Y."/>
            <person name="Huang Y."/>
            <person name="Lu Z."/>
            <person name="Du W."/>
            <person name="Huang L."/>
            <person name="Dai X."/>
        </authorList>
    </citation>
    <scope>NUCLEOTIDE SEQUENCE [LARGE SCALE GENOMIC DNA]</scope>
    <source>
        <strain evidence="4 5">2CG4</strain>
    </source>
</reference>
<accession>A0A6L5YZT4</accession>
<dbReference type="InterPro" id="IPR038678">
    <property type="entry name" value="Spondin_N_sf"/>
</dbReference>
<sequence>MVEIRVSVRNETDIGGLYLTPVWVGFNDGGFDLFDIGDTASAGLERLAEDGTLDTLNGEFAAATGVTGLSGMVSGDFGAAGVIDPFELASTIFDVDEQDHRYLQFGAMVIPSNDAFIGSDDPIELFDAGGNFNGATQITIHGSDVLDAGTEANTEQDAAFINQNAPNTGDATNSAIAAHPGYIGGENGPVAGPNGEPMTILGGTTAAGTIIDPTAGDFSRDGFELATVHINVVARHEGGADADEILGGSADDIVDARGGNDVIETGDGWDVISAGRGMDLVYAGRGDDIIDGGAGRDFLFGERGDDVILGGFGRDFIEAGPGNDFVFGGGGGDWIDGEASDDFLFGGGGADVMLGGTGRDVLIGGGGNDLMSGGNSQDIIFGGAGHDVINGDDGNDQINGGAGNDLIIGGAGRNTITTGSGEDVVVLTGEGAHDRVTDFDLVLDLIAISAAGVTEFADLTITGTSSSRIAYNGSDAELIGVAAADLTADHFLFV</sequence>
<dbReference type="Proteomes" id="UP000474957">
    <property type="component" value="Unassembled WGS sequence"/>
</dbReference>
<dbReference type="InterPro" id="IPR018511">
    <property type="entry name" value="Hemolysin-typ_Ca-bd_CS"/>
</dbReference>
<dbReference type="Pfam" id="PF06468">
    <property type="entry name" value="Spond_N"/>
    <property type="match status" value="1"/>
</dbReference>
<dbReference type="InterPro" id="IPR050557">
    <property type="entry name" value="RTX_toxin/Mannuronan_C5-epim"/>
</dbReference>
<evidence type="ECO:0000313" key="4">
    <source>
        <dbReference type="EMBL" id="MSU89826.1"/>
    </source>
</evidence>
<proteinExistence type="predicted"/>
<evidence type="ECO:0000256" key="2">
    <source>
        <dbReference type="ARBA" id="ARBA00022525"/>
    </source>
</evidence>
<dbReference type="PROSITE" id="PS00330">
    <property type="entry name" value="HEMOLYSIN_CALCIUM"/>
    <property type="match status" value="1"/>
</dbReference>
<comment type="subcellular location">
    <subcellularLocation>
        <location evidence="1">Secreted</location>
    </subcellularLocation>
</comment>
<dbReference type="GO" id="GO:0005576">
    <property type="term" value="C:extracellular region"/>
    <property type="evidence" value="ECO:0007669"/>
    <property type="project" value="UniProtKB-SubCell"/>
</dbReference>
<organism evidence="4 5">
    <name type="scientific">Halovulum marinum</name>
    <dbReference type="NCBI Taxonomy" id="2662447"/>
    <lineage>
        <taxon>Bacteria</taxon>
        <taxon>Pseudomonadati</taxon>
        <taxon>Pseudomonadota</taxon>
        <taxon>Alphaproteobacteria</taxon>
        <taxon>Rhodobacterales</taxon>
        <taxon>Paracoccaceae</taxon>
        <taxon>Halovulum</taxon>
    </lineage>
</organism>
<dbReference type="SUPFAM" id="SSF51120">
    <property type="entry name" value="beta-Roll"/>
    <property type="match status" value="1"/>
</dbReference>
<dbReference type="PANTHER" id="PTHR38340">
    <property type="entry name" value="S-LAYER PROTEIN"/>
    <property type="match status" value="1"/>
</dbReference>
<name>A0A6L5YZT4_9RHOB</name>
<dbReference type="Gene3D" id="2.60.40.2130">
    <property type="entry name" value="F-spondin domain"/>
    <property type="match status" value="1"/>
</dbReference>
<dbReference type="EMBL" id="WIND01000005">
    <property type="protein sequence ID" value="MSU89826.1"/>
    <property type="molecule type" value="Genomic_DNA"/>
</dbReference>
<evidence type="ECO:0000256" key="1">
    <source>
        <dbReference type="ARBA" id="ARBA00004613"/>
    </source>
</evidence>
<dbReference type="Pfam" id="PF00353">
    <property type="entry name" value="HemolysinCabind"/>
    <property type="match status" value="4"/>
</dbReference>
<dbReference type="AlphaFoldDB" id="A0A6L5YZT4"/>
<feature type="domain" description="Spondin" evidence="3">
    <location>
        <begin position="30"/>
        <end position="155"/>
    </location>
</feature>
<dbReference type="PRINTS" id="PR00313">
    <property type="entry name" value="CABNDNGRPT"/>
</dbReference>